<dbReference type="Proteomes" id="UP000287033">
    <property type="component" value="Unassembled WGS sequence"/>
</dbReference>
<evidence type="ECO:0000256" key="1">
    <source>
        <dbReference type="SAM" id="MobiDB-lite"/>
    </source>
</evidence>
<dbReference type="InterPro" id="IPR042354">
    <property type="entry name" value="FBX38"/>
</dbReference>
<protein>
    <recommendedName>
        <fullName evidence="2">F-box domain-containing protein</fullName>
    </recommendedName>
</protein>
<feature type="region of interest" description="Disordered" evidence="1">
    <location>
        <begin position="746"/>
        <end position="812"/>
    </location>
</feature>
<feature type="compositionally biased region" description="Basic and acidic residues" evidence="1">
    <location>
        <begin position="746"/>
        <end position="766"/>
    </location>
</feature>
<proteinExistence type="predicted"/>
<dbReference type="EMBL" id="BEZZ01000118">
    <property type="protein sequence ID" value="GCC26306.1"/>
    <property type="molecule type" value="Genomic_DNA"/>
</dbReference>
<dbReference type="SUPFAM" id="SSF52047">
    <property type="entry name" value="RNI-like"/>
    <property type="match status" value="1"/>
</dbReference>
<dbReference type="GO" id="GO:0005634">
    <property type="term" value="C:nucleus"/>
    <property type="evidence" value="ECO:0007669"/>
    <property type="project" value="TreeGrafter"/>
</dbReference>
<feature type="domain" description="F-box" evidence="2">
    <location>
        <begin position="102"/>
        <end position="134"/>
    </location>
</feature>
<comment type="caution">
    <text evidence="3">The sequence shown here is derived from an EMBL/GenBank/DDBJ whole genome shotgun (WGS) entry which is preliminary data.</text>
</comment>
<dbReference type="GO" id="GO:0005737">
    <property type="term" value="C:cytoplasm"/>
    <property type="evidence" value="ECO:0007669"/>
    <property type="project" value="TreeGrafter"/>
</dbReference>
<gene>
    <name evidence="3" type="ORF">chiPu_0004722</name>
</gene>
<dbReference type="Gene3D" id="3.80.10.10">
    <property type="entry name" value="Ribonuclease Inhibitor"/>
    <property type="match status" value="1"/>
</dbReference>
<dbReference type="OrthoDB" id="10036898at2759"/>
<feature type="compositionally biased region" description="Basic residues" evidence="1">
    <location>
        <begin position="791"/>
        <end position="802"/>
    </location>
</feature>
<organism evidence="3 4">
    <name type="scientific">Chiloscyllium punctatum</name>
    <name type="common">Brownbanded bambooshark</name>
    <name type="synonym">Hemiscyllium punctatum</name>
    <dbReference type="NCBI Taxonomy" id="137246"/>
    <lineage>
        <taxon>Eukaryota</taxon>
        <taxon>Metazoa</taxon>
        <taxon>Chordata</taxon>
        <taxon>Craniata</taxon>
        <taxon>Vertebrata</taxon>
        <taxon>Chondrichthyes</taxon>
        <taxon>Elasmobranchii</taxon>
        <taxon>Galeomorphii</taxon>
        <taxon>Galeoidea</taxon>
        <taxon>Orectolobiformes</taxon>
        <taxon>Hemiscylliidae</taxon>
        <taxon>Chiloscyllium</taxon>
    </lineage>
</organism>
<dbReference type="STRING" id="137246.A0A401S7D0"/>
<dbReference type="Pfam" id="PF00646">
    <property type="entry name" value="F-box"/>
    <property type="match status" value="1"/>
</dbReference>
<dbReference type="PANTHER" id="PTHR14753">
    <property type="entry name" value="F-BOX ONLY PROTEIN 38"/>
    <property type="match status" value="1"/>
</dbReference>
<evidence type="ECO:0000313" key="3">
    <source>
        <dbReference type="EMBL" id="GCC26306.1"/>
    </source>
</evidence>
<accession>A0A401S7D0</accession>
<dbReference type="OMA" id="ACITNNI"/>
<evidence type="ECO:0000259" key="2">
    <source>
        <dbReference type="Pfam" id="PF00646"/>
    </source>
</evidence>
<dbReference type="PANTHER" id="PTHR14753:SF3">
    <property type="entry name" value="F-BOX ONLY PROTEIN 38"/>
    <property type="match status" value="1"/>
</dbReference>
<dbReference type="SUPFAM" id="SSF81383">
    <property type="entry name" value="F-box domain"/>
    <property type="match status" value="1"/>
</dbReference>
<feature type="region of interest" description="Disordered" evidence="1">
    <location>
        <begin position="556"/>
        <end position="679"/>
    </location>
</feature>
<feature type="compositionally biased region" description="Low complexity" evidence="1">
    <location>
        <begin position="559"/>
        <end position="582"/>
    </location>
</feature>
<sequence>MRTGRGEWRTGADDDAGKYASAVRTGRLTDRRNCDDVGRHAGAVEKGPRRCDCGAVTLRRRALRKHVLKMGPRRKSIKKCSSVNEGGEAVKEDEQRDYMNQFSHEVLCHIFRYLPLQDIMCMECLSRKLKEAVTVYMRVVKVVDLCAGCWWEYMPSGFIDASFLTLLKKMPDLEQLYGLHPRHLERRRVRGHVAFSIPGVLEALQACPNLLGVETSHLELVEAIWNYMPQVQILGKFRNRNGAFPIPPENKLTIPVGVKIQTLHLVGVNVPEIPCVPMLRHLYLQWVRLTKPQPFKDFLCVSLRTFVMRNCAGPTNSLKYVPLVTGLASARNLEHLELVRVPFLGGLIQHVVEDSSRSGGFRNLHTIVFGACKNALEVDLGYLIITAARRLHEVRIQPSLTKDGVFSALKMAELEFPQFETLHLGYVDEFLLQCKMTNAELVKHGLADVVENPGIITDIGMKAVNEVFPCIKYLVIYNCPHLHNAHNWITDHSRWSRLVDLTLVRCHAIKLESFSQFVEMLPSLEFISLDQMFREPPKGCARVGLSAGTGIGVSSALVSNQNSNNDNDNNQNNHGNINNNNNEENDARQERAVPDLPNPVNDQGLQEAVQESRPNGAECNSDQNSGHSVTPMDIDEEQAGPSGLQPTVKVNPVMVHDSDSEDEDEYSMDTSGTLNGNDTGDIYSDGEEKKKATPMLCESSGICGKGKAPLRKKSPIDQPGLLAPLHAEESSCEKGCQVTSEQIKADMKAASDIPERNRSKDHEGYPRRPVTRASSKYSQVPLITEPDISKPKPRQSVKRKRTADKSTSTSDPVIEDDHVQVLNLKSKNLVGITLANCGITDLVLRDCPKMMFIHATRCRVLKHLKVENTPIVNRFDYVQCRKLNIEQVLDQILQMPPERNRIIYLRPMQQIDTLKLERMIFSGPYPYHICIIHEFSNPPNVRNKVRIRSWMDTIANINQELIKYEFFPEATRTEEDVKKYLKYPWGRDIYSLEGTVDGAPYFMITDFPWLRSLRTAEPNSYARYDFEDDERTTIYAPRRKGQLSADICMETIGEEISERRQMKSGVFQRVVAIFIHYCDVSGEPVHDDYI</sequence>
<reference evidence="3 4" key="1">
    <citation type="journal article" date="2018" name="Nat. Ecol. Evol.">
        <title>Shark genomes provide insights into elasmobranch evolution and the origin of vertebrates.</title>
        <authorList>
            <person name="Hara Y"/>
            <person name="Yamaguchi K"/>
            <person name="Onimaru K"/>
            <person name="Kadota M"/>
            <person name="Koyanagi M"/>
            <person name="Keeley SD"/>
            <person name="Tatsumi K"/>
            <person name="Tanaka K"/>
            <person name="Motone F"/>
            <person name="Kageyama Y"/>
            <person name="Nozu R"/>
            <person name="Adachi N"/>
            <person name="Nishimura O"/>
            <person name="Nakagawa R"/>
            <person name="Tanegashima C"/>
            <person name="Kiyatake I"/>
            <person name="Matsumoto R"/>
            <person name="Murakumo K"/>
            <person name="Nishida K"/>
            <person name="Terakita A"/>
            <person name="Kuratani S"/>
            <person name="Sato K"/>
            <person name="Hyodo S Kuraku.S."/>
        </authorList>
    </citation>
    <scope>NUCLEOTIDE SEQUENCE [LARGE SCALE GENOMIC DNA]</scope>
</reference>
<dbReference type="InterPro" id="IPR036047">
    <property type="entry name" value="F-box-like_dom_sf"/>
</dbReference>
<feature type="compositionally biased region" description="Polar residues" evidence="1">
    <location>
        <begin position="618"/>
        <end position="628"/>
    </location>
</feature>
<keyword evidence="4" id="KW-1185">Reference proteome</keyword>
<dbReference type="InterPro" id="IPR001810">
    <property type="entry name" value="F-box_dom"/>
</dbReference>
<dbReference type="InterPro" id="IPR032675">
    <property type="entry name" value="LRR_dom_sf"/>
</dbReference>
<dbReference type="Gene3D" id="1.20.1280.50">
    <property type="match status" value="1"/>
</dbReference>
<dbReference type="CDD" id="cd22107">
    <property type="entry name" value="F-box_FBXO38"/>
    <property type="match status" value="1"/>
</dbReference>
<name>A0A401S7D0_CHIPU</name>
<evidence type="ECO:0000313" key="4">
    <source>
        <dbReference type="Proteomes" id="UP000287033"/>
    </source>
</evidence>
<dbReference type="AlphaFoldDB" id="A0A401S7D0"/>
<dbReference type="GO" id="GO:0031146">
    <property type="term" value="P:SCF-dependent proteasomal ubiquitin-dependent protein catabolic process"/>
    <property type="evidence" value="ECO:0007669"/>
    <property type="project" value="InterPro"/>
</dbReference>
<dbReference type="GO" id="GO:0070936">
    <property type="term" value="P:protein K48-linked ubiquitination"/>
    <property type="evidence" value="ECO:0007669"/>
    <property type="project" value="TreeGrafter"/>
</dbReference>